<keyword evidence="4" id="KW-0645">Protease</keyword>
<name>A0A4S3KFC3_9GAMM</name>
<dbReference type="InterPro" id="IPR001375">
    <property type="entry name" value="Peptidase_S9_cat"/>
</dbReference>
<dbReference type="GO" id="GO:0004252">
    <property type="term" value="F:serine-type endopeptidase activity"/>
    <property type="evidence" value="ECO:0007669"/>
    <property type="project" value="UniProtKB-EC"/>
</dbReference>
<dbReference type="FunFam" id="3.40.50.1820:FF:000005">
    <property type="entry name" value="Prolyl endopeptidase"/>
    <property type="match status" value="1"/>
</dbReference>
<dbReference type="STRING" id="993689.GCA_002077135_01814"/>
<sequence length="724" mass="80335">MRELAVKSNFLIRTLCASLALVAGGLSLAAQAAPLSYPPAPRDNTVNNYFGTKVPAPYQWMENLGDPRLGPWIAAENKLTNAYLDSLPLRAEFYNKLAQLWNYPKESPPIQRGPWLFFSRNSGVQNQSVVYVQRGPDGKPRMLLDPNHLSRHGGIALADYVPSPNGRYLAYALSVGGSDWQTIHVMDVATGKTLPDVVRWVKFSGLSWTHNSAGFFYSRYPQPPKGQAIAQRLANQALYYHWINKPQADDQLIYRRPDKPEWIIDGSTSQNGRYLFIDFQFRITSNELYYVDLGNPGHPDIGAPVRPLFTADDGSFTPVGTQGDTLYVQTDQDAPLGRLIAVDMKDPAPAHWRTVIPQQTGTVLTSVHLADGRLLVHRAVVDKSRLALYTTAGKLIRDVPLPDAMGTVDGISARDDSPDVYFAFTSFLRPGEIEHYDVASGKARVFFKPQVRFDPDHYVVQQVFYPSTGGVEVPMFIVHRKGLALDGTNPTVLYGYGGFDITVPPYFSPAIATWLRMGGVYAMPNLRGGGVYGQAWHRAGMLQNKQNVFDDFANAARWLIAHHYTTTPHLAIMGYSNGGLLTGASVTEHPHLFGAVYIGHGVLDMLRFQKFSGGEYWISEYGDADKSAADFKWLYAYSPLQNLKKGVCYPPTIITTSTDDDRVVPSNAYKFAAQMQHDQGCANPILLHVATATSHIYMPVHKHLRHDADNWGFLGSAIGMRASH</sequence>
<comment type="similarity">
    <text evidence="2">Belongs to the peptidase S9A family.</text>
</comment>
<dbReference type="Proteomes" id="UP000307749">
    <property type="component" value="Unassembled WGS sequence"/>
</dbReference>
<evidence type="ECO:0000256" key="1">
    <source>
        <dbReference type="ARBA" id="ARBA00001070"/>
    </source>
</evidence>
<dbReference type="EC" id="3.4.21.26" evidence="3"/>
<dbReference type="InterPro" id="IPR002471">
    <property type="entry name" value="Pept_S9_AS"/>
</dbReference>
<dbReference type="PRINTS" id="PR00862">
    <property type="entry name" value="PROLIGOPTASE"/>
</dbReference>
<keyword evidence="7" id="KW-0732">Signal</keyword>
<evidence type="ECO:0000259" key="8">
    <source>
        <dbReference type="Pfam" id="PF00326"/>
    </source>
</evidence>
<evidence type="ECO:0000256" key="3">
    <source>
        <dbReference type="ARBA" id="ARBA00011897"/>
    </source>
</evidence>
<evidence type="ECO:0000256" key="2">
    <source>
        <dbReference type="ARBA" id="ARBA00005228"/>
    </source>
</evidence>
<dbReference type="SUPFAM" id="SSF53474">
    <property type="entry name" value="alpha/beta-Hydrolases"/>
    <property type="match status" value="1"/>
</dbReference>
<feature type="domain" description="Peptidase S9 prolyl oligopeptidase catalytic" evidence="8">
    <location>
        <begin position="506"/>
        <end position="719"/>
    </location>
</feature>
<gene>
    <name evidence="10" type="ORF">B1806_15035</name>
</gene>
<dbReference type="AlphaFoldDB" id="A0A4S3KFC3"/>
<evidence type="ECO:0000256" key="4">
    <source>
        <dbReference type="ARBA" id="ARBA00022670"/>
    </source>
</evidence>
<evidence type="ECO:0000256" key="5">
    <source>
        <dbReference type="ARBA" id="ARBA00022801"/>
    </source>
</evidence>
<reference evidence="10 11" key="1">
    <citation type="submission" date="2017-02" db="EMBL/GenBank/DDBJ databases">
        <title>Whole genome sequencing of Metallibacterium scheffleri DSM 24874 (T).</title>
        <authorList>
            <person name="Kumar S."/>
            <person name="Patil P."/>
            <person name="Patil P.B."/>
        </authorList>
    </citation>
    <scope>NUCLEOTIDE SEQUENCE [LARGE SCALE GENOMIC DNA]</scope>
    <source>
        <strain evidence="10 11">DSM 24874</strain>
    </source>
</reference>
<dbReference type="PANTHER" id="PTHR42881:SF2">
    <property type="entry name" value="PROLYL ENDOPEPTIDASE"/>
    <property type="match status" value="1"/>
</dbReference>
<dbReference type="InterPro" id="IPR029058">
    <property type="entry name" value="AB_hydrolase_fold"/>
</dbReference>
<dbReference type="InterPro" id="IPR002470">
    <property type="entry name" value="Peptidase_S9A"/>
</dbReference>
<dbReference type="GO" id="GO:0005829">
    <property type="term" value="C:cytosol"/>
    <property type="evidence" value="ECO:0007669"/>
    <property type="project" value="TreeGrafter"/>
</dbReference>
<dbReference type="PANTHER" id="PTHR42881">
    <property type="entry name" value="PROLYL ENDOPEPTIDASE"/>
    <property type="match status" value="1"/>
</dbReference>
<organism evidence="10 11">
    <name type="scientific">Metallibacterium scheffleri</name>
    <dbReference type="NCBI Taxonomy" id="993689"/>
    <lineage>
        <taxon>Bacteria</taxon>
        <taxon>Pseudomonadati</taxon>
        <taxon>Pseudomonadota</taxon>
        <taxon>Gammaproteobacteria</taxon>
        <taxon>Lysobacterales</taxon>
        <taxon>Rhodanobacteraceae</taxon>
        <taxon>Metallibacterium</taxon>
    </lineage>
</organism>
<dbReference type="PROSITE" id="PS00708">
    <property type="entry name" value="PRO_ENDOPEP_SER"/>
    <property type="match status" value="1"/>
</dbReference>
<dbReference type="Pfam" id="PF00326">
    <property type="entry name" value="Peptidase_S9"/>
    <property type="match status" value="1"/>
</dbReference>
<evidence type="ECO:0000313" key="10">
    <source>
        <dbReference type="EMBL" id="THD07295.1"/>
    </source>
</evidence>
<dbReference type="OrthoDB" id="9801421at2"/>
<dbReference type="GO" id="GO:0006508">
    <property type="term" value="P:proteolysis"/>
    <property type="evidence" value="ECO:0007669"/>
    <property type="project" value="UniProtKB-KW"/>
</dbReference>
<evidence type="ECO:0000256" key="6">
    <source>
        <dbReference type="ARBA" id="ARBA00022825"/>
    </source>
</evidence>
<dbReference type="GO" id="GO:0070012">
    <property type="term" value="F:oligopeptidase activity"/>
    <property type="evidence" value="ECO:0007669"/>
    <property type="project" value="TreeGrafter"/>
</dbReference>
<keyword evidence="5" id="KW-0378">Hydrolase</keyword>
<comment type="caution">
    <text evidence="10">The sequence shown here is derived from an EMBL/GenBank/DDBJ whole genome shotgun (WGS) entry which is preliminary data.</text>
</comment>
<evidence type="ECO:0000259" key="9">
    <source>
        <dbReference type="Pfam" id="PF02897"/>
    </source>
</evidence>
<dbReference type="Gene3D" id="3.40.50.1820">
    <property type="entry name" value="alpha/beta hydrolase"/>
    <property type="match status" value="1"/>
</dbReference>
<feature type="signal peptide" evidence="7">
    <location>
        <begin position="1"/>
        <end position="32"/>
    </location>
</feature>
<dbReference type="InterPro" id="IPR023302">
    <property type="entry name" value="Pept_S9A_N"/>
</dbReference>
<evidence type="ECO:0000313" key="11">
    <source>
        <dbReference type="Proteomes" id="UP000307749"/>
    </source>
</evidence>
<accession>A0A4S3KFC3</accession>
<dbReference type="Gene3D" id="2.130.10.120">
    <property type="entry name" value="Prolyl oligopeptidase, N-terminal domain"/>
    <property type="match status" value="1"/>
</dbReference>
<dbReference type="SUPFAM" id="SSF50993">
    <property type="entry name" value="Peptidase/esterase 'gauge' domain"/>
    <property type="match status" value="1"/>
</dbReference>
<feature type="domain" description="Peptidase S9A N-terminal" evidence="9">
    <location>
        <begin position="38"/>
        <end position="446"/>
    </location>
</feature>
<dbReference type="Pfam" id="PF02897">
    <property type="entry name" value="Peptidase_S9_N"/>
    <property type="match status" value="1"/>
</dbReference>
<comment type="catalytic activity">
    <reaction evidence="1">
        <text>Hydrolysis of Pro-|-Xaa &gt;&gt; Ala-|-Xaa in oligopeptides.</text>
        <dbReference type="EC" id="3.4.21.26"/>
    </reaction>
</comment>
<keyword evidence="11" id="KW-1185">Reference proteome</keyword>
<protein>
    <recommendedName>
        <fullName evidence="3">prolyl oligopeptidase</fullName>
        <ecNumber evidence="3">3.4.21.26</ecNumber>
    </recommendedName>
</protein>
<dbReference type="EMBL" id="MWQO01000062">
    <property type="protein sequence ID" value="THD07295.1"/>
    <property type="molecule type" value="Genomic_DNA"/>
</dbReference>
<dbReference type="InterPro" id="IPR051167">
    <property type="entry name" value="Prolyl_oligopep/macrocyclase"/>
</dbReference>
<proteinExistence type="inferred from homology"/>
<evidence type="ECO:0000256" key="7">
    <source>
        <dbReference type="SAM" id="SignalP"/>
    </source>
</evidence>
<keyword evidence="6" id="KW-0720">Serine protease</keyword>
<feature type="chain" id="PRO_5020215185" description="prolyl oligopeptidase" evidence="7">
    <location>
        <begin position="33"/>
        <end position="724"/>
    </location>
</feature>